<accession>A0ABR4QQS1</accession>
<evidence type="ECO:0000313" key="10">
    <source>
        <dbReference type="Proteomes" id="UP001651158"/>
    </source>
</evidence>
<dbReference type="PANTHER" id="PTHR12270:SF25">
    <property type="entry name" value="GLYCOSYLTRANSFERASE-LIKE PROTEIN LARGE"/>
    <property type="match status" value="1"/>
</dbReference>
<evidence type="ECO:0000256" key="8">
    <source>
        <dbReference type="SAM" id="MobiDB-lite"/>
    </source>
</evidence>
<dbReference type="Pfam" id="PF13896">
    <property type="entry name" value="Glyco_transf_49"/>
    <property type="match status" value="1"/>
</dbReference>
<evidence type="ECO:0000256" key="1">
    <source>
        <dbReference type="ARBA" id="ARBA00004323"/>
    </source>
</evidence>
<name>A0ABR4QQS1_9CEST</name>
<dbReference type="PANTHER" id="PTHR12270">
    <property type="entry name" value="GLYCOSYLTRANSFERASE-RELATED"/>
    <property type="match status" value="1"/>
</dbReference>
<comment type="subcellular location">
    <subcellularLocation>
        <location evidence="1">Golgi apparatus membrane</location>
        <topology evidence="1">Single-pass type II membrane protein</topology>
    </subcellularLocation>
</comment>
<dbReference type="Pfam" id="PF01501">
    <property type="entry name" value="Glyco_transf_8"/>
    <property type="match status" value="1"/>
</dbReference>
<organism evidence="9 10">
    <name type="scientific">Taenia crassiceps</name>
    <dbReference type="NCBI Taxonomy" id="6207"/>
    <lineage>
        <taxon>Eukaryota</taxon>
        <taxon>Metazoa</taxon>
        <taxon>Spiralia</taxon>
        <taxon>Lophotrochozoa</taxon>
        <taxon>Platyhelminthes</taxon>
        <taxon>Cestoda</taxon>
        <taxon>Eucestoda</taxon>
        <taxon>Cyclophyllidea</taxon>
        <taxon>Taeniidae</taxon>
        <taxon>Taenia</taxon>
    </lineage>
</organism>
<sequence>MKGEKSRLQVPRDILSQVDINMEERDPSAIHIMQMVMGSKSPRFQMVFLKSLLMHHFENGQPNPAPIHLHFLTDDATRFIVEGILESWRLNQIRLTFYAAEPIQAKIGWMRSRHSATKVATMKMYLPEILNSTVAKVLLIDSDSVFMTDVVELWRHFDRFGRYQFLGMAIEQATMPFDFTRFGGNKRSFGYNAGIMMWYVQRLTQAKWDAIWQPTLKRTMAVYTWLPAAEQTLINTVILDNPDIFYLLPCTWNLQMYEAGHSEDCLSTWNRPPGDGVSEPKLLHADRVDKLETKFWLNESLKLAENVADITKRYIAIRSQYHMRDGYQFRHQPIEAPVFDFRKVMSRLHPNGQVPGSQKLTEDSNDVTLAVSFDITNFEELESLATHWNGFISAALHATDGEAHTLLIQIANSRELKNRNNIFYHVVYRNSSFPESVALHNTAVVYSPTRRVLLIPHPNVNIAMLNFVIRANMARKQPADTVVMVGGGNFSCSYTYGGICALREDYIFDLKGDFSQNLSDGSTSQQVKCLKEGDCADGRHAPPVFLGEGRNNTQGNGKKRAVFATRLGIACGHLQAPQHPCPSTPPTVCSKRRRRGSPSGRRSVQSIRASPLPPPSVCLTTCQHPKSILTMLGFIGLDDLTVCTTVTPMWLWLRSEEEERGGGGGGCTNSLQHKSCCILSKQCVKVDEARKVLRVVGAALWLNRTVQKEGRGVEWRRGEGKGGNSDECKKSDDNVPPLDKRDVHLGIDEELWEVSLGVSGERWCPCKITDTRTAAKEEFDNLTMLG</sequence>
<keyword evidence="5" id="KW-0333">Golgi apparatus</keyword>
<keyword evidence="10" id="KW-1185">Reference proteome</keyword>
<keyword evidence="2" id="KW-0812">Transmembrane</keyword>
<evidence type="ECO:0000313" key="9">
    <source>
        <dbReference type="EMBL" id="KAL5111760.1"/>
    </source>
</evidence>
<evidence type="ECO:0000256" key="6">
    <source>
        <dbReference type="ARBA" id="ARBA00023136"/>
    </source>
</evidence>
<comment type="caution">
    <text evidence="9">The sequence shown here is derived from an EMBL/GenBank/DDBJ whole genome shotgun (WGS) entry which is preliminary data.</text>
</comment>
<dbReference type="Gene3D" id="3.90.550.10">
    <property type="entry name" value="Spore Coat Polysaccharide Biosynthesis Protein SpsA, Chain A"/>
    <property type="match status" value="1"/>
</dbReference>
<keyword evidence="3" id="KW-0735">Signal-anchor</keyword>
<evidence type="ECO:0000256" key="4">
    <source>
        <dbReference type="ARBA" id="ARBA00022989"/>
    </source>
</evidence>
<feature type="region of interest" description="Disordered" evidence="8">
    <location>
        <begin position="712"/>
        <end position="735"/>
    </location>
</feature>
<dbReference type="Proteomes" id="UP001651158">
    <property type="component" value="Unassembled WGS sequence"/>
</dbReference>
<dbReference type="InterPro" id="IPR051292">
    <property type="entry name" value="Xyl/GlcA_transferase"/>
</dbReference>
<protein>
    <submittedName>
        <fullName evidence="9">LARGE xylosyl and glucuronyltransferase 2</fullName>
    </submittedName>
</protein>
<evidence type="ECO:0000256" key="3">
    <source>
        <dbReference type="ARBA" id="ARBA00022968"/>
    </source>
</evidence>
<keyword evidence="6" id="KW-0472">Membrane</keyword>
<dbReference type="SUPFAM" id="SSF53448">
    <property type="entry name" value="Nucleotide-diphospho-sugar transferases"/>
    <property type="match status" value="1"/>
</dbReference>
<evidence type="ECO:0000256" key="2">
    <source>
        <dbReference type="ARBA" id="ARBA00022692"/>
    </source>
</evidence>
<reference evidence="9 10" key="1">
    <citation type="journal article" date="2022" name="Front. Cell. Infect. Microbiol.">
        <title>The Genomes of Two Strains of Taenia crassiceps the Animal Model for the Study of Human Cysticercosis.</title>
        <authorList>
            <person name="Bobes R.J."/>
            <person name="Estrada K."/>
            <person name="Rios-Valencia D.G."/>
            <person name="Calderon-Gallegos A."/>
            <person name="de la Torre P."/>
            <person name="Carrero J.C."/>
            <person name="Sanchez-Flores A."/>
            <person name="Laclette J.P."/>
        </authorList>
    </citation>
    <scope>NUCLEOTIDE SEQUENCE [LARGE SCALE GENOMIC DNA]</scope>
    <source>
        <strain evidence="9">WFUcys</strain>
    </source>
</reference>
<feature type="region of interest" description="Disordered" evidence="8">
    <location>
        <begin position="578"/>
        <end position="611"/>
    </location>
</feature>
<evidence type="ECO:0000256" key="5">
    <source>
        <dbReference type="ARBA" id="ARBA00023034"/>
    </source>
</evidence>
<dbReference type="EMBL" id="JAKROA010000001">
    <property type="protein sequence ID" value="KAL5111760.1"/>
    <property type="molecule type" value="Genomic_DNA"/>
</dbReference>
<dbReference type="InterPro" id="IPR029044">
    <property type="entry name" value="Nucleotide-diphossugar_trans"/>
</dbReference>
<dbReference type="InterPro" id="IPR002495">
    <property type="entry name" value="Glyco_trans_8"/>
</dbReference>
<evidence type="ECO:0000256" key="7">
    <source>
        <dbReference type="ARBA" id="ARBA00023180"/>
    </source>
</evidence>
<gene>
    <name evidence="9" type="ORF">TcWFU_003397</name>
</gene>
<keyword evidence="7" id="KW-0325">Glycoprotein</keyword>
<keyword evidence="4" id="KW-1133">Transmembrane helix</keyword>
<proteinExistence type="predicted"/>